<keyword evidence="1" id="KW-0812">Transmembrane</keyword>
<reference evidence="2" key="1">
    <citation type="submission" date="2021-02" db="EMBL/GenBank/DDBJ databases">
        <authorList>
            <person name="Nowell W R."/>
        </authorList>
    </citation>
    <scope>NUCLEOTIDE SEQUENCE</scope>
</reference>
<keyword evidence="1" id="KW-0472">Membrane</keyword>
<dbReference type="AlphaFoldDB" id="A0A813NPR5"/>
<protein>
    <submittedName>
        <fullName evidence="2">Uncharacterized protein</fullName>
    </submittedName>
</protein>
<keyword evidence="1" id="KW-1133">Transmembrane helix</keyword>
<accession>A0A813NPR5</accession>
<gene>
    <name evidence="2" type="ORF">GPM918_LOCUS250</name>
    <name evidence="3" type="ORF">OVA965_LOCUS29152</name>
    <name evidence="4" type="ORF">SRO942_LOCUS251</name>
    <name evidence="5" type="ORF">TMI583_LOCUS29919</name>
</gene>
<evidence type="ECO:0000313" key="3">
    <source>
        <dbReference type="EMBL" id="CAF1314713.1"/>
    </source>
</evidence>
<keyword evidence="6" id="KW-1185">Reference proteome</keyword>
<dbReference type="EMBL" id="CAJOBC010000016">
    <property type="protein sequence ID" value="CAF3518980.1"/>
    <property type="molecule type" value="Genomic_DNA"/>
</dbReference>
<organism evidence="2 6">
    <name type="scientific">Didymodactylos carnosus</name>
    <dbReference type="NCBI Taxonomy" id="1234261"/>
    <lineage>
        <taxon>Eukaryota</taxon>
        <taxon>Metazoa</taxon>
        <taxon>Spiralia</taxon>
        <taxon>Gnathifera</taxon>
        <taxon>Rotifera</taxon>
        <taxon>Eurotatoria</taxon>
        <taxon>Bdelloidea</taxon>
        <taxon>Philodinida</taxon>
        <taxon>Philodinidae</taxon>
        <taxon>Didymodactylos</taxon>
    </lineage>
</organism>
<dbReference type="Proteomes" id="UP000681722">
    <property type="component" value="Unassembled WGS sequence"/>
</dbReference>
<dbReference type="Proteomes" id="UP000682733">
    <property type="component" value="Unassembled WGS sequence"/>
</dbReference>
<comment type="caution">
    <text evidence="2">The sequence shown here is derived from an EMBL/GenBank/DDBJ whole genome shotgun (WGS) entry which is preliminary data.</text>
</comment>
<evidence type="ECO:0000313" key="4">
    <source>
        <dbReference type="EMBL" id="CAF3518980.1"/>
    </source>
</evidence>
<feature type="transmembrane region" description="Helical" evidence="1">
    <location>
        <begin position="20"/>
        <end position="37"/>
    </location>
</feature>
<proteinExistence type="predicted"/>
<dbReference type="Proteomes" id="UP000677228">
    <property type="component" value="Unassembled WGS sequence"/>
</dbReference>
<evidence type="ECO:0000313" key="2">
    <source>
        <dbReference type="EMBL" id="CAF0740719.1"/>
    </source>
</evidence>
<evidence type="ECO:0000313" key="5">
    <source>
        <dbReference type="EMBL" id="CAF4123487.1"/>
    </source>
</evidence>
<dbReference type="EMBL" id="CAJNOK010020341">
    <property type="protein sequence ID" value="CAF1314713.1"/>
    <property type="molecule type" value="Genomic_DNA"/>
</dbReference>
<dbReference type="Proteomes" id="UP000663829">
    <property type="component" value="Unassembled WGS sequence"/>
</dbReference>
<evidence type="ECO:0000313" key="6">
    <source>
        <dbReference type="Proteomes" id="UP000663829"/>
    </source>
</evidence>
<sequence>MDENILYDHTNINYLQEMGFGDLLIGGAVGLGAYELLKHHHQHRYGYGGNYGYGYPYEYQYPQYYGYGYPSYGGYYY</sequence>
<name>A0A813NPR5_9BILA</name>
<dbReference type="EMBL" id="CAJNOQ010000016">
    <property type="protein sequence ID" value="CAF0740719.1"/>
    <property type="molecule type" value="Genomic_DNA"/>
</dbReference>
<evidence type="ECO:0000256" key="1">
    <source>
        <dbReference type="SAM" id="Phobius"/>
    </source>
</evidence>
<dbReference type="EMBL" id="CAJOBA010041935">
    <property type="protein sequence ID" value="CAF4123487.1"/>
    <property type="molecule type" value="Genomic_DNA"/>
</dbReference>